<dbReference type="FunFam" id="1.10.510.10:FF:000571">
    <property type="entry name" value="Maternal embryonic leucine zipper kinase"/>
    <property type="match status" value="1"/>
</dbReference>
<name>A0A481Z8B2_9VIRU</name>
<dbReference type="InterPro" id="IPR008271">
    <property type="entry name" value="Ser/Thr_kinase_AS"/>
</dbReference>
<dbReference type="SUPFAM" id="SSF56112">
    <property type="entry name" value="Protein kinase-like (PK-like)"/>
    <property type="match status" value="1"/>
</dbReference>
<dbReference type="EMBL" id="MK500528">
    <property type="protein sequence ID" value="QBK91339.1"/>
    <property type="molecule type" value="Genomic_DNA"/>
</dbReference>
<dbReference type="InterPro" id="IPR000719">
    <property type="entry name" value="Prot_kinase_dom"/>
</dbReference>
<dbReference type="GO" id="GO:0035556">
    <property type="term" value="P:intracellular signal transduction"/>
    <property type="evidence" value="ECO:0007669"/>
    <property type="project" value="TreeGrafter"/>
</dbReference>
<proteinExistence type="predicted"/>
<dbReference type="InterPro" id="IPR011009">
    <property type="entry name" value="Kinase-like_dom_sf"/>
</dbReference>
<organism evidence="6">
    <name type="scientific">Pithovirus LCPAC202</name>
    <dbReference type="NCBI Taxonomy" id="2506592"/>
    <lineage>
        <taxon>Viruses</taxon>
        <taxon>Pithoviruses</taxon>
    </lineage>
</organism>
<reference evidence="6" key="1">
    <citation type="journal article" date="2019" name="MBio">
        <title>Virus Genomes from Deep Sea Sediments Expand the Ocean Megavirome and Support Independent Origins of Viral Gigantism.</title>
        <authorList>
            <person name="Backstrom D."/>
            <person name="Yutin N."/>
            <person name="Jorgensen S.L."/>
            <person name="Dharamshi J."/>
            <person name="Homa F."/>
            <person name="Zaremba-Niedwiedzka K."/>
            <person name="Spang A."/>
            <person name="Wolf Y.I."/>
            <person name="Koonin E.V."/>
            <person name="Ettema T.J."/>
        </authorList>
    </citation>
    <scope>NUCLEOTIDE SEQUENCE</scope>
</reference>
<evidence type="ECO:0000256" key="3">
    <source>
        <dbReference type="PROSITE-ProRule" id="PRU10141"/>
    </source>
</evidence>
<feature type="region of interest" description="Disordered" evidence="4">
    <location>
        <begin position="319"/>
        <end position="340"/>
    </location>
</feature>
<dbReference type="InterPro" id="IPR017441">
    <property type="entry name" value="Protein_kinase_ATP_BS"/>
</dbReference>
<accession>A0A481Z8B2</accession>
<evidence type="ECO:0000256" key="2">
    <source>
        <dbReference type="ARBA" id="ARBA00022840"/>
    </source>
</evidence>
<feature type="domain" description="Protein kinase" evidence="5">
    <location>
        <begin position="13"/>
        <end position="264"/>
    </location>
</feature>
<dbReference type="GO" id="GO:0004674">
    <property type="term" value="F:protein serine/threonine kinase activity"/>
    <property type="evidence" value="ECO:0007669"/>
    <property type="project" value="UniProtKB-KW"/>
</dbReference>
<keyword evidence="1 3" id="KW-0547">Nucleotide-binding</keyword>
<evidence type="ECO:0000313" key="6">
    <source>
        <dbReference type="EMBL" id="QBK91339.1"/>
    </source>
</evidence>
<feature type="binding site" evidence="3">
    <location>
        <position position="42"/>
    </location>
    <ligand>
        <name>ATP</name>
        <dbReference type="ChEBI" id="CHEBI:30616"/>
    </ligand>
</feature>
<gene>
    <name evidence="6" type="ORF">LCPAC202_03130</name>
</gene>
<dbReference type="PANTHER" id="PTHR24346:SF30">
    <property type="entry name" value="MATERNAL EMBRYONIC LEUCINE ZIPPER KINASE"/>
    <property type="match status" value="1"/>
</dbReference>
<keyword evidence="2 3" id="KW-0067">ATP-binding</keyword>
<keyword evidence="6" id="KW-0808">Transferase</keyword>
<dbReference type="PANTHER" id="PTHR24346">
    <property type="entry name" value="MAP/MICROTUBULE AFFINITY-REGULATING KINASE"/>
    <property type="match status" value="1"/>
</dbReference>
<dbReference type="Pfam" id="PF00069">
    <property type="entry name" value="Pkinase"/>
    <property type="match status" value="1"/>
</dbReference>
<keyword evidence="6" id="KW-0418">Kinase</keyword>
<keyword evidence="6" id="KW-0723">Serine/threonine-protein kinase</keyword>
<dbReference type="Gene3D" id="1.10.510.10">
    <property type="entry name" value="Transferase(Phosphotransferase) domain 1"/>
    <property type="match status" value="1"/>
</dbReference>
<dbReference type="GO" id="GO:0005524">
    <property type="term" value="F:ATP binding"/>
    <property type="evidence" value="ECO:0007669"/>
    <property type="project" value="UniProtKB-UniRule"/>
</dbReference>
<evidence type="ECO:0000256" key="4">
    <source>
        <dbReference type="SAM" id="MobiDB-lite"/>
    </source>
</evidence>
<dbReference type="PROSITE" id="PS00108">
    <property type="entry name" value="PROTEIN_KINASE_ST"/>
    <property type="match status" value="1"/>
</dbReference>
<sequence length="356" mass="40801">MLSQRMVSPRGEYKKLKTVGRGKFGKVCQAVDLETGQISAIKIMKNSDPSSRNESRIIGKMDHPNIIKKLDDWNEGGVYYLSMEYADLGNLKEYIISKNKIQECEARDIFKQIVDGLKYAHQQLICHRDLKLENIVIFEDEGSPSGRKMSIIDWGLSTSFSYLSLRSSFCGTLPYLSPEMLSKEQYIGPEVDIWSLGVILYFILTKHYPFKGKDVNSIKYEIYSGHSPILPAWSSELKDLLSRLLAVDTDDRIRTRDISDHPWIKENFGDNNIQQIPVELLEGWKRIYQDGEFFLDSESSKSIQSEIKDRNSRDIIIRNVSSPSDKNPSPSLNENVSNGGKTLKKHLSVLFRKLRH</sequence>
<dbReference type="PROSITE" id="PS50011">
    <property type="entry name" value="PROTEIN_KINASE_DOM"/>
    <property type="match status" value="1"/>
</dbReference>
<dbReference type="SMART" id="SM00220">
    <property type="entry name" value="S_TKc"/>
    <property type="match status" value="1"/>
</dbReference>
<evidence type="ECO:0000259" key="5">
    <source>
        <dbReference type="PROSITE" id="PS50011"/>
    </source>
</evidence>
<dbReference type="PROSITE" id="PS00107">
    <property type="entry name" value="PROTEIN_KINASE_ATP"/>
    <property type="match status" value="1"/>
</dbReference>
<protein>
    <submittedName>
        <fullName evidence="6">Putative serine/threonine protein kinase</fullName>
    </submittedName>
</protein>
<evidence type="ECO:0000256" key="1">
    <source>
        <dbReference type="ARBA" id="ARBA00022741"/>
    </source>
</evidence>